<keyword evidence="8" id="KW-0805">Transcription regulation</keyword>
<dbReference type="GO" id="GO:0000123">
    <property type="term" value="C:histone acetyltransferase complex"/>
    <property type="evidence" value="ECO:0007669"/>
    <property type="project" value="TreeGrafter"/>
</dbReference>
<evidence type="ECO:0000259" key="14">
    <source>
        <dbReference type="PROSITE" id="PS50134"/>
    </source>
</evidence>
<evidence type="ECO:0000313" key="15">
    <source>
        <dbReference type="EMBL" id="KJH52892.1"/>
    </source>
</evidence>
<keyword evidence="4 12" id="KW-0479">Metal-binding</keyword>
<feature type="compositionally biased region" description="Polar residues" evidence="13">
    <location>
        <begin position="9"/>
        <end position="29"/>
    </location>
</feature>
<dbReference type="GO" id="GO:0004402">
    <property type="term" value="F:histone acetyltransferase activity"/>
    <property type="evidence" value="ECO:0007669"/>
    <property type="project" value="InterPro"/>
</dbReference>
<dbReference type="PROSITE" id="PS50134">
    <property type="entry name" value="ZF_TAZ"/>
    <property type="match status" value="1"/>
</dbReference>
<dbReference type="GO" id="GO:0008270">
    <property type="term" value="F:zinc ion binding"/>
    <property type="evidence" value="ECO:0007669"/>
    <property type="project" value="UniProtKB-KW"/>
</dbReference>
<feature type="domain" description="TAZ-type" evidence="14">
    <location>
        <begin position="43"/>
        <end position="107"/>
    </location>
</feature>
<dbReference type="InterPro" id="IPR013178">
    <property type="entry name" value="Histone_AcTrfase_Rtt109/CBP"/>
</dbReference>
<dbReference type="GO" id="GO:0045944">
    <property type="term" value="P:positive regulation of transcription by RNA polymerase II"/>
    <property type="evidence" value="ECO:0007669"/>
    <property type="project" value="TreeGrafter"/>
</dbReference>
<dbReference type="GO" id="GO:0005634">
    <property type="term" value="C:nucleus"/>
    <property type="evidence" value="ECO:0007669"/>
    <property type="project" value="UniProtKB-SubCell"/>
</dbReference>
<sequence>MMQIPNGAPPSSQQSHSHTMQASAGSQPPQRAGGTPLTPGTQDPEKRKLIQQQLVLLLHAHKCQQRERNPAEAANGRTPYSHCASSRQIIAHWKNCSRDDCPVCKPLKSIQNQPSAAGGEYR</sequence>
<feature type="region of interest" description="Disordered" evidence="13">
    <location>
        <begin position="1"/>
        <end position="48"/>
    </location>
</feature>
<comment type="catalytic activity">
    <reaction evidence="11">
        <text>L-lysyl-[protein] + acetyl-CoA = N(6)-acetyl-L-lysyl-[protein] + CoA + H(+)</text>
        <dbReference type="Rhea" id="RHEA:45948"/>
        <dbReference type="Rhea" id="RHEA-COMP:9752"/>
        <dbReference type="Rhea" id="RHEA-COMP:10731"/>
        <dbReference type="ChEBI" id="CHEBI:15378"/>
        <dbReference type="ChEBI" id="CHEBI:29969"/>
        <dbReference type="ChEBI" id="CHEBI:57287"/>
        <dbReference type="ChEBI" id="CHEBI:57288"/>
        <dbReference type="ChEBI" id="CHEBI:61930"/>
        <dbReference type="EC" id="2.3.1.48"/>
    </reaction>
</comment>
<evidence type="ECO:0000256" key="12">
    <source>
        <dbReference type="PROSITE-ProRule" id="PRU00203"/>
    </source>
</evidence>
<dbReference type="GO" id="GO:0003713">
    <property type="term" value="F:transcription coactivator activity"/>
    <property type="evidence" value="ECO:0007669"/>
    <property type="project" value="TreeGrafter"/>
</dbReference>
<reference evidence="16" key="2">
    <citation type="journal article" date="2016" name="Sci. Rep.">
        <title>Dictyocaulus viviparus genome, variome and transcriptome elucidate lungworm biology and support future intervention.</title>
        <authorList>
            <person name="McNulty S.N."/>
            <person name="Strube C."/>
            <person name="Rosa B.A."/>
            <person name="Martin J.C."/>
            <person name="Tyagi R."/>
            <person name="Choi Y.J."/>
            <person name="Wang Q."/>
            <person name="Hallsworth Pepin K."/>
            <person name="Zhang X."/>
            <person name="Ozersky P."/>
            <person name="Wilson R.K."/>
            <person name="Sternberg P.W."/>
            <person name="Gasser R.B."/>
            <person name="Mitreva M."/>
        </authorList>
    </citation>
    <scope>NUCLEOTIDE SEQUENCE [LARGE SCALE GENOMIC DNA]</scope>
    <source>
        <strain evidence="16">HannoverDv2000</strain>
    </source>
</reference>
<dbReference type="Proteomes" id="UP000053766">
    <property type="component" value="Unassembled WGS sequence"/>
</dbReference>
<keyword evidence="9" id="KW-0804">Transcription</keyword>
<dbReference type="GO" id="GO:0005667">
    <property type="term" value="C:transcription regulator complex"/>
    <property type="evidence" value="ECO:0007669"/>
    <property type="project" value="TreeGrafter"/>
</dbReference>
<feature type="zinc finger region" description="TAZ-type" evidence="12">
    <location>
        <begin position="43"/>
        <end position="107"/>
    </location>
</feature>
<dbReference type="InterPro" id="IPR035898">
    <property type="entry name" value="TAZ_dom_sf"/>
</dbReference>
<dbReference type="Gene3D" id="1.20.1020.10">
    <property type="entry name" value="TAZ domain"/>
    <property type="match status" value="2"/>
</dbReference>
<keyword evidence="7" id="KW-0156">Chromatin regulator</keyword>
<accession>A0A0D8Y9L7</accession>
<evidence type="ECO:0000256" key="9">
    <source>
        <dbReference type="ARBA" id="ARBA00023163"/>
    </source>
</evidence>
<keyword evidence="10" id="KW-0539">Nucleus</keyword>
<dbReference type="EMBL" id="KN716158">
    <property type="protein sequence ID" value="KJH52892.1"/>
    <property type="molecule type" value="Genomic_DNA"/>
</dbReference>
<evidence type="ECO:0000256" key="11">
    <source>
        <dbReference type="ARBA" id="ARBA00048017"/>
    </source>
</evidence>
<dbReference type="STRING" id="29172.A0A0D8Y9L7"/>
<dbReference type="AlphaFoldDB" id="A0A0D8Y9L7"/>
<evidence type="ECO:0000256" key="13">
    <source>
        <dbReference type="SAM" id="MobiDB-lite"/>
    </source>
</evidence>
<dbReference type="GO" id="GO:0031490">
    <property type="term" value="F:chromatin DNA binding"/>
    <property type="evidence" value="ECO:0007669"/>
    <property type="project" value="TreeGrafter"/>
</dbReference>
<dbReference type="SMART" id="SM00551">
    <property type="entry name" value="ZnF_TAZ"/>
    <property type="match status" value="1"/>
</dbReference>
<dbReference type="Pfam" id="PF02135">
    <property type="entry name" value="zf-TAZ"/>
    <property type="match status" value="1"/>
</dbReference>
<evidence type="ECO:0000256" key="3">
    <source>
        <dbReference type="ARBA" id="ARBA00022679"/>
    </source>
</evidence>
<feature type="region of interest" description="Disordered" evidence="13">
    <location>
        <begin position="61"/>
        <end position="80"/>
    </location>
</feature>
<dbReference type="PANTHER" id="PTHR13808">
    <property type="entry name" value="CBP/P300-RELATED"/>
    <property type="match status" value="1"/>
</dbReference>
<evidence type="ECO:0000256" key="5">
    <source>
        <dbReference type="ARBA" id="ARBA00022771"/>
    </source>
</evidence>
<keyword evidence="6 12" id="KW-0862">Zinc</keyword>
<proteinExistence type="predicted"/>
<evidence type="ECO:0000256" key="2">
    <source>
        <dbReference type="ARBA" id="ARBA00013184"/>
    </source>
</evidence>
<evidence type="ECO:0000256" key="4">
    <source>
        <dbReference type="ARBA" id="ARBA00022723"/>
    </source>
</evidence>
<dbReference type="InterPro" id="IPR000197">
    <property type="entry name" value="Znf_TAZ"/>
</dbReference>
<evidence type="ECO:0000313" key="16">
    <source>
        <dbReference type="Proteomes" id="UP000053766"/>
    </source>
</evidence>
<keyword evidence="3" id="KW-0808">Transferase</keyword>
<evidence type="ECO:0000256" key="8">
    <source>
        <dbReference type="ARBA" id="ARBA00023015"/>
    </source>
</evidence>
<reference evidence="15 16" key="1">
    <citation type="submission" date="2013-11" db="EMBL/GenBank/DDBJ databases">
        <title>Draft genome of the bovine lungworm Dictyocaulus viviparus.</title>
        <authorList>
            <person name="Mitreva M."/>
        </authorList>
    </citation>
    <scope>NUCLEOTIDE SEQUENCE [LARGE SCALE GENOMIC DNA]</scope>
    <source>
        <strain evidence="15 16">HannoverDv2000</strain>
    </source>
</reference>
<protein>
    <recommendedName>
        <fullName evidence="2">histone acetyltransferase</fullName>
        <ecNumber evidence="2">2.3.1.48</ecNumber>
    </recommendedName>
</protein>
<name>A0A0D8Y9L7_DICVI</name>
<gene>
    <name evidence="15" type="ORF">DICVIV_00938</name>
</gene>
<organism evidence="15 16">
    <name type="scientific">Dictyocaulus viviparus</name>
    <name type="common">Bovine lungworm</name>
    <dbReference type="NCBI Taxonomy" id="29172"/>
    <lineage>
        <taxon>Eukaryota</taxon>
        <taxon>Metazoa</taxon>
        <taxon>Ecdysozoa</taxon>
        <taxon>Nematoda</taxon>
        <taxon>Chromadorea</taxon>
        <taxon>Rhabditida</taxon>
        <taxon>Rhabditina</taxon>
        <taxon>Rhabditomorpha</taxon>
        <taxon>Strongyloidea</taxon>
        <taxon>Metastrongylidae</taxon>
        <taxon>Dictyocaulus</taxon>
    </lineage>
</organism>
<comment type="subcellular location">
    <subcellularLocation>
        <location evidence="1">Nucleus</location>
    </subcellularLocation>
</comment>
<evidence type="ECO:0000256" key="7">
    <source>
        <dbReference type="ARBA" id="ARBA00022853"/>
    </source>
</evidence>
<keyword evidence="5 12" id="KW-0863">Zinc-finger</keyword>
<dbReference type="PANTHER" id="PTHR13808:SF1">
    <property type="entry name" value="HISTONE ACETYLTRANSFERASE"/>
    <property type="match status" value="1"/>
</dbReference>
<dbReference type="SUPFAM" id="SSF57933">
    <property type="entry name" value="TAZ domain"/>
    <property type="match status" value="1"/>
</dbReference>
<evidence type="ECO:0000256" key="6">
    <source>
        <dbReference type="ARBA" id="ARBA00022833"/>
    </source>
</evidence>
<dbReference type="EC" id="2.3.1.48" evidence="2"/>
<evidence type="ECO:0000256" key="1">
    <source>
        <dbReference type="ARBA" id="ARBA00004123"/>
    </source>
</evidence>
<dbReference type="OrthoDB" id="899at2759"/>
<keyword evidence="16" id="KW-1185">Reference proteome</keyword>
<evidence type="ECO:0000256" key="10">
    <source>
        <dbReference type="ARBA" id="ARBA00023242"/>
    </source>
</evidence>